<gene>
    <name evidence="1" type="ORF">CLUP02_09821</name>
</gene>
<accession>A0A9Q8SWD8</accession>
<evidence type="ECO:0000313" key="1">
    <source>
        <dbReference type="EMBL" id="UQC84325.1"/>
    </source>
</evidence>
<dbReference type="EMBL" id="CP019477">
    <property type="protein sequence ID" value="UQC84325.1"/>
    <property type="molecule type" value="Genomic_DNA"/>
</dbReference>
<organism evidence="1 2">
    <name type="scientific">Colletotrichum lupini</name>
    <dbReference type="NCBI Taxonomy" id="145971"/>
    <lineage>
        <taxon>Eukaryota</taxon>
        <taxon>Fungi</taxon>
        <taxon>Dikarya</taxon>
        <taxon>Ascomycota</taxon>
        <taxon>Pezizomycotina</taxon>
        <taxon>Sordariomycetes</taxon>
        <taxon>Hypocreomycetidae</taxon>
        <taxon>Glomerellales</taxon>
        <taxon>Glomerellaceae</taxon>
        <taxon>Colletotrichum</taxon>
        <taxon>Colletotrichum acutatum species complex</taxon>
    </lineage>
</organism>
<name>A0A9Q8SWD8_9PEZI</name>
<reference evidence="1" key="1">
    <citation type="journal article" date="2021" name="Mol. Plant Microbe Interact.">
        <title>Complete Genome Sequence of the Plant-Pathogenic Fungus Colletotrichum lupini.</title>
        <authorList>
            <person name="Baroncelli R."/>
            <person name="Pensec F."/>
            <person name="Da Lio D."/>
            <person name="Boufleur T."/>
            <person name="Vicente I."/>
            <person name="Sarrocco S."/>
            <person name="Picot A."/>
            <person name="Baraldi E."/>
            <person name="Sukno S."/>
            <person name="Thon M."/>
            <person name="Le Floch G."/>
        </authorList>
    </citation>
    <scope>NUCLEOTIDE SEQUENCE</scope>
    <source>
        <strain evidence="1">IMI 504893</strain>
    </source>
</reference>
<dbReference type="GeneID" id="73343809"/>
<evidence type="ECO:0000313" key="2">
    <source>
        <dbReference type="Proteomes" id="UP000830671"/>
    </source>
</evidence>
<dbReference type="KEGG" id="clup:CLUP02_09821"/>
<protein>
    <submittedName>
        <fullName evidence="1">Uncharacterized protein</fullName>
    </submittedName>
</protein>
<dbReference type="Proteomes" id="UP000830671">
    <property type="component" value="Chromosome 5"/>
</dbReference>
<proteinExistence type="predicted"/>
<sequence length="387" mass="44158">MVAYGLDGRKGLDLSSWKKKIEILHIPCSPPSHLTKEVRLNKSSPDICFRTEALLPKHQSSSSIKSPRDLGFIFGRRFPDQIEGSGRNIWRFGRVSSTGRTTGHTLSIFLCNTNFHHQCQDKFSKRQKPTAITSHRATANLPYELALNIMDYDVLHAESTDPSEITFGLDRDDDTALGVSFYLIDAHDCVNRKIRSMVLGKFYFMYRLAPDGLNIPNFVFINPKKDIAELKPLLERMCKTLERRNIWEEDQRLSWPNWKWKLVFEASLQICSRILQNGQRTTVLLRLGPLLQSLGLIILRDLRKFCPLENNHVEVGIQVVILMFTQLRMPNGRVFSSFGVLSRLAFLTDSMNLPYCFFRARVPASPGGERRLGGIALRCQCQSIVAS</sequence>
<keyword evidence="2" id="KW-1185">Reference proteome</keyword>
<dbReference type="RefSeq" id="XP_049145943.1">
    <property type="nucleotide sequence ID" value="XM_049288799.1"/>
</dbReference>
<dbReference type="AlphaFoldDB" id="A0A9Q8SWD8"/>